<evidence type="ECO:0000313" key="3">
    <source>
        <dbReference type="Proteomes" id="UP000033874"/>
    </source>
</evidence>
<dbReference type="RefSeq" id="WP_046762383.1">
    <property type="nucleotide sequence ID" value="NZ_LBIC01000001.1"/>
</dbReference>
<accession>A0A0M3AZG5</accession>
<proteinExistence type="predicted"/>
<gene>
    <name evidence="2" type="ORF">YP76_04735</name>
</gene>
<dbReference type="Proteomes" id="UP000033874">
    <property type="component" value="Unassembled WGS sequence"/>
</dbReference>
<comment type="caution">
    <text evidence="2">The sequence shown here is derived from an EMBL/GenBank/DDBJ whole genome shotgun (WGS) entry which is preliminary data.</text>
</comment>
<evidence type="ECO:0000313" key="2">
    <source>
        <dbReference type="EMBL" id="KKW93949.1"/>
    </source>
</evidence>
<dbReference type="PATRIC" id="fig|56193.3.peg.978"/>
<dbReference type="AlphaFoldDB" id="A0A0M3AZG5"/>
<organism evidence="2 3">
    <name type="scientific">Sphingobium chungbukense</name>
    <dbReference type="NCBI Taxonomy" id="56193"/>
    <lineage>
        <taxon>Bacteria</taxon>
        <taxon>Pseudomonadati</taxon>
        <taxon>Pseudomonadota</taxon>
        <taxon>Alphaproteobacteria</taxon>
        <taxon>Sphingomonadales</taxon>
        <taxon>Sphingomonadaceae</taxon>
        <taxon>Sphingobium</taxon>
    </lineage>
</organism>
<keyword evidence="3" id="KW-1185">Reference proteome</keyword>
<evidence type="ECO:0000256" key="1">
    <source>
        <dbReference type="SAM" id="MobiDB-lite"/>
    </source>
</evidence>
<reference evidence="2 3" key="1">
    <citation type="submission" date="2015-04" db="EMBL/GenBank/DDBJ databases">
        <title>Genome sequence of aromatic hydrocarbons-degrading Sphingobium chungbukense DJ77.</title>
        <authorList>
            <person name="Kim Y.-C."/>
            <person name="Chae J.-C."/>
        </authorList>
    </citation>
    <scope>NUCLEOTIDE SEQUENCE [LARGE SCALE GENOMIC DNA]</scope>
    <source>
        <strain evidence="2 3">DJ77</strain>
    </source>
</reference>
<name>A0A0M3AZG5_9SPHN</name>
<feature type="compositionally biased region" description="Basic and acidic residues" evidence="1">
    <location>
        <begin position="8"/>
        <end position="20"/>
    </location>
</feature>
<feature type="region of interest" description="Disordered" evidence="1">
    <location>
        <begin position="1"/>
        <end position="21"/>
    </location>
</feature>
<protein>
    <submittedName>
        <fullName evidence="2">Uncharacterized protein</fullName>
    </submittedName>
</protein>
<dbReference type="STRING" id="56193.YP76_04735"/>
<sequence>MPNGNQSRSDDASRAAELRPEAAPTSNLTTFCRLLGLADAYHDEADAASSLKAFKGFHQVQRTAYDSLCEGHLELLNVLPQPGGEDILVLAGHAAMMANDISDFAPEGNEYVKRLLSGISMALISISGTIAEQRPEDVAKIAELWPELGRSIRRDISTVEAFRPDMGDR</sequence>
<dbReference type="EMBL" id="LBIC01000001">
    <property type="protein sequence ID" value="KKW93949.1"/>
    <property type="molecule type" value="Genomic_DNA"/>
</dbReference>